<dbReference type="EMBL" id="BAAAKW010000069">
    <property type="protein sequence ID" value="GAA1227442.1"/>
    <property type="molecule type" value="Genomic_DNA"/>
</dbReference>
<evidence type="ECO:0000313" key="2">
    <source>
        <dbReference type="Proteomes" id="UP001500943"/>
    </source>
</evidence>
<reference evidence="1 2" key="1">
    <citation type="journal article" date="2019" name="Int. J. Syst. Evol. Microbiol.">
        <title>The Global Catalogue of Microorganisms (GCM) 10K type strain sequencing project: providing services to taxonomists for standard genome sequencing and annotation.</title>
        <authorList>
            <consortium name="The Broad Institute Genomics Platform"/>
            <consortium name="The Broad Institute Genome Sequencing Center for Infectious Disease"/>
            <person name="Wu L."/>
            <person name="Ma J."/>
        </authorList>
    </citation>
    <scope>NUCLEOTIDE SEQUENCE [LARGE SCALE GENOMIC DNA]</scope>
    <source>
        <strain evidence="1 2">JCM 12762</strain>
    </source>
</reference>
<dbReference type="Proteomes" id="UP001500943">
    <property type="component" value="Unassembled WGS sequence"/>
</dbReference>
<proteinExistence type="predicted"/>
<accession>A0ABN1VYU7</accession>
<organism evidence="1 2">
    <name type="scientific">Rhodoglobus aureus</name>
    <dbReference type="NCBI Taxonomy" id="191497"/>
    <lineage>
        <taxon>Bacteria</taxon>
        <taxon>Bacillati</taxon>
        <taxon>Actinomycetota</taxon>
        <taxon>Actinomycetes</taxon>
        <taxon>Micrococcales</taxon>
        <taxon>Microbacteriaceae</taxon>
        <taxon>Rhodoglobus</taxon>
    </lineage>
</organism>
<keyword evidence="2" id="KW-1185">Reference proteome</keyword>
<protein>
    <submittedName>
        <fullName evidence="1">Helix-turn-helix domain-containing protein</fullName>
    </submittedName>
</protein>
<name>A0ABN1VYU7_9MICO</name>
<sequence length="212" mass="22466">MFVITADQRNSRRSADAVAEALGKLNAERADDLALAAERTAGDEVQMLVNSPQATLEIALELTRTGQWSVGIGIGAVPAPFGTTVRATSGPAFIAARTAIDRAKKSPAKCAVESDPTSELARDIDPLLELLILMRNRRTDNGWQLYDLLSTGITQADAAEKLGISPQSASQRALVAGLRTEEDAVVALANLLDRAHSGVDEENSRDAEEGTS</sequence>
<gene>
    <name evidence="1" type="ORF">GCM10009655_27640</name>
</gene>
<comment type="caution">
    <text evidence="1">The sequence shown here is derived from an EMBL/GenBank/DDBJ whole genome shotgun (WGS) entry which is preliminary data.</text>
</comment>
<dbReference type="RefSeq" id="WP_343926760.1">
    <property type="nucleotide sequence ID" value="NZ_BAAAKW010000069.1"/>
</dbReference>
<evidence type="ECO:0000313" key="1">
    <source>
        <dbReference type="EMBL" id="GAA1227442.1"/>
    </source>
</evidence>